<dbReference type="Proteomes" id="UP001148662">
    <property type="component" value="Unassembled WGS sequence"/>
</dbReference>
<dbReference type="EMBL" id="JANHOG010000887">
    <property type="protein sequence ID" value="KAJ3550718.1"/>
    <property type="molecule type" value="Genomic_DNA"/>
</dbReference>
<comment type="caution">
    <text evidence="1">The sequence shown here is derived from an EMBL/GenBank/DDBJ whole genome shotgun (WGS) entry which is preliminary data.</text>
</comment>
<proteinExistence type="predicted"/>
<evidence type="ECO:0000313" key="2">
    <source>
        <dbReference type="Proteomes" id="UP001148662"/>
    </source>
</evidence>
<gene>
    <name evidence="1" type="ORF">NM688_g5012</name>
</gene>
<sequence length="930" mass="104102">MDGLYALLLVQLSQARWCSRVMAIVRLSIASLPITNRRTAPHTKPGGRVIICALRNMRTIGASSDGHMSKLLIFSKYSTVLHRLRTLASPVNVQKSCMLGNIGVPCAPFSARPSAATRFQTLAALAKAQRHCSSCKPQQNPGSGKTRRLRTRASQGSILLFFLMHDKRRNYTQSLPTTSKLINHIGIQFSIELGRTLVPFMFSSTLELSILSDCIWAIVVRADSRTRLENSASEEVSDRLQAVQITPRSRSITTGAANMASSSDHMASRAAIRSELAGRLRFNDESVLQRLGTDRLTDDFVDTCSSDFTSDSANSDNLRDLRSIVHRAESGGEKNETQMYSPLVGLRPIHIALPRLTSKQGCIFNYIADYQWADKKGCPDGISRRFDVSSSRILTSEVYTLGFPPLQPDLSILDPETPVVNAGRGNREPRYSPQWRYRSAFVEVKVTRVQGPTSTSNETITEIVQQAADYARLHMAARPFQLFSVCLLVYGLKFCVAIFDRSGVIFSPEGDLDTGDGWKLFVRIVRCLSVTMTDEDLGRDPTTQLLPSDDPTISRLREQVRALHLRIPEGFPAFSVSLGGATSRRWLTIAMVWSSLSLVGRGTTVWLVKELLNGKPQGAVKVMKTAWRSSRRMPEAKIYKALQNQQAYRSHPCVAKFDTGDDVCFQDKPEDTISVAALRATGVIPLDTAEEDKILHRIFLSPVGRPIWEYETEGMLIRGIKAAIQGHKFLYEHGILHRDISAGNVLLAQNPEQESEGFITDLDYAWISNDSDPAKSVREVPHGGHITASALGTYQFMAARILKLMKLSQTNKARRARPLKIVNQVRDDLESFLWVFCYAIMRHHMVRYPSDSDAQREFHTSFGHLNLDAIMMSRASCQPLFVLPFFEQSLSEELLEWLEEQYMSMENGFVFTYETLDAWMDSALSVIVEV</sequence>
<protein>
    <submittedName>
        <fullName evidence="1">Uncharacterized protein</fullName>
    </submittedName>
</protein>
<name>A0ACC1T114_9APHY</name>
<organism evidence="1 2">
    <name type="scientific">Phlebia brevispora</name>
    <dbReference type="NCBI Taxonomy" id="194682"/>
    <lineage>
        <taxon>Eukaryota</taxon>
        <taxon>Fungi</taxon>
        <taxon>Dikarya</taxon>
        <taxon>Basidiomycota</taxon>
        <taxon>Agaricomycotina</taxon>
        <taxon>Agaricomycetes</taxon>
        <taxon>Polyporales</taxon>
        <taxon>Meruliaceae</taxon>
        <taxon>Phlebia</taxon>
    </lineage>
</organism>
<reference evidence="1" key="1">
    <citation type="submission" date="2022-07" db="EMBL/GenBank/DDBJ databases">
        <title>Genome Sequence of Phlebia brevispora.</title>
        <authorList>
            <person name="Buettner E."/>
        </authorList>
    </citation>
    <scope>NUCLEOTIDE SEQUENCE</scope>
    <source>
        <strain evidence="1">MPL23</strain>
    </source>
</reference>
<accession>A0ACC1T114</accession>
<keyword evidence="2" id="KW-1185">Reference proteome</keyword>
<evidence type="ECO:0000313" key="1">
    <source>
        <dbReference type="EMBL" id="KAJ3550718.1"/>
    </source>
</evidence>